<feature type="domain" description="Recombinase" evidence="2">
    <location>
        <begin position="182"/>
        <end position="296"/>
    </location>
</feature>
<evidence type="ECO:0000259" key="1">
    <source>
        <dbReference type="PROSITE" id="PS51736"/>
    </source>
</evidence>
<organism evidence="3 4">
    <name type="scientific">Tardibacter chloracetimidivorans</name>
    <dbReference type="NCBI Taxonomy" id="1921510"/>
    <lineage>
        <taxon>Bacteria</taxon>
        <taxon>Pseudomonadati</taxon>
        <taxon>Pseudomonadota</taxon>
        <taxon>Alphaproteobacteria</taxon>
        <taxon>Sphingomonadales</taxon>
        <taxon>Sphingomonadaceae</taxon>
        <taxon>Tardibacter</taxon>
    </lineage>
</organism>
<gene>
    <name evidence="3" type="ORF">BSL82_08295</name>
</gene>
<dbReference type="EMBL" id="CP018221">
    <property type="protein sequence ID" value="API59310.1"/>
    <property type="molecule type" value="Genomic_DNA"/>
</dbReference>
<dbReference type="SMART" id="SM00857">
    <property type="entry name" value="Resolvase"/>
    <property type="match status" value="1"/>
</dbReference>
<dbReference type="InterPro" id="IPR011109">
    <property type="entry name" value="DNA_bind_recombinase_dom"/>
</dbReference>
<dbReference type="InterPro" id="IPR006119">
    <property type="entry name" value="Resolv_N"/>
</dbReference>
<evidence type="ECO:0000313" key="3">
    <source>
        <dbReference type="EMBL" id="API59310.1"/>
    </source>
</evidence>
<dbReference type="InterPro" id="IPR038109">
    <property type="entry name" value="DNA_bind_recomb_sf"/>
</dbReference>
<dbReference type="PROSITE" id="PS51737">
    <property type="entry name" value="RECOMBINASE_DNA_BIND"/>
    <property type="match status" value="1"/>
</dbReference>
<dbReference type="Gene3D" id="3.90.1750.20">
    <property type="entry name" value="Putative Large Serine Recombinase, Chain B, Domain 2"/>
    <property type="match status" value="1"/>
</dbReference>
<proteinExistence type="predicted"/>
<dbReference type="AlphaFoldDB" id="A0A1L3ZUN7"/>
<dbReference type="Gene3D" id="3.40.50.1390">
    <property type="entry name" value="Resolvase, N-terminal catalytic domain"/>
    <property type="match status" value="1"/>
</dbReference>
<dbReference type="PANTHER" id="PTHR30461">
    <property type="entry name" value="DNA-INVERTASE FROM LAMBDOID PROPHAGE"/>
    <property type="match status" value="1"/>
</dbReference>
<dbReference type="GO" id="GO:0000150">
    <property type="term" value="F:DNA strand exchange activity"/>
    <property type="evidence" value="ECO:0007669"/>
    <property type="project" value="InterPro"/>
</dbReference>
<feature type="domain" description="Resolvase/invertase-type recombinase catalytic" evidence="1">
    <location>
        <begin position="22"/>
        <end position="174"/>
    </location>
</feature>
<dbReference type="Proteomes" id="UP000182063">
    <property type="component" value="Chromosome"/>
</dbReference>
<evidence type="ECO:0000259" key="2">
    <source>
        <dbReference type="PROSITE" id="PS51737"/>
    </source>
</evidence>
<dbReference type="CDD" id="cd03768">
    <property type="entry name" value="SR_ResInv"/>
    <property type="match status" value="1"/>
</dbReference>
<dbReference type="STRING" id="1921510.BSL82_08295"/>
<dbReference type="GO" id="GO:0003677">
    <property type="term" value="F:DNA binding"/>
    <property type="evidence" value="ECO:0007669"/>
    <property type="project" value="InterPro"/>
</dbReference>
<accession>A0A1L3ZUN7</accession>
<evidence type="ECO:0000313" key="4">
    <source>
        <dbReference type="Proteomes" id="UP000182063"/>
    </source>
</evidence>
<dbReference type="OrthoDB" id="7277848at2"/>
<dbReference type="Pfam" id="PF07508">
    <property type="entry name" value="Recombinase"/>
    <property type="match status" value="1"/>
</dbReference>
<keyword evidence="4" id="KW-1185">Reference proteome</keyword>
<reference evidence="4" key="1">
    <citation type="submission" date="2016-11" db="EMBL/GenBank/DDBJ databases">
        <title>Complete Genome Sequence of alachlor-degrading Sphingomonas sp. strain JJ-A5.</title>
        <authorList>
            <person name="Lee H."/>
            <person name="Ka J.-O."/>
        </authorList>
    </citation>
    <scope>NUCLEOTIDE SEQUENCE [LARGE SCALE GENOMIC DNA]</scope>
    <source>
        <strain evidence="4">JJ-A5</strain>
    </source>
</reference>
<dbReference type="KEGG" id="sphj:BSL82_08295"/>
<dbReference type="InterPro" id="IPR050639">
    <property type="entry name" value="SSR_resolvase"/>
</dbReference>
<name>A0A1L3ZUN7_9SPHN</name>
<dbReference type="SUPFAM" id="SSF53041">
    <property type="entry name" value="Resolvase-like"/>
    <property type="match status" value="1"/>
</dbReference>
<sequence length="556" mass="61536">MAKRGPQTRTANGSSARASQIRCAIYTRKSTEEGLDQEFNSLDAQREACAAYIASQRHEGWTLVPEPYDDGGFTGGNMDRPGLRQLLADIEAGRVDVIVVYKVDRLTRSLADFAKIVEILDGKGASFVSVTQAFNTTTSMGRLTLNVLLSFAQFEREVTGERIRDKIAASKKKGMWMGGPVPMGYDLKERKLLINQVEADIVRLIFGRHVQLRSLRALALDLEVRGIRSKLRTMQDGRIVGGQPYTEGALGYLLRNVLYIGKIRHGDQVYEGEHEAIISPELWEANEQLFSRASHTPRPRKSLPSPLSGFVEDALGRRMGPAHANKGNRCYRYYVSKESPEQSEAAWRIPALELETIVQRGLADFLCDGLRIAAALGETLKASEGLKLEGARLAARAADAMALAPLLKELDARIIVRQDIVSIQIDGGRLLELLAYGTEVQASTISIDIAVQMRRRGHELKLVYAAPEARPAMRDDRLIQLLGEARAAYQQLCSGKATEASRRHTVRLARLNFLAPGIVTAILEGKQPVELNARSLLRVAELPIAWSEQRRMLGFG</sequence>
<dbReference type="PANTHER" id="PTHR30461:SF23">
    <property type="entry name" value="DNA RECOMBINASE-RELATED"/>
    <property type="match status" value="1"/>
</dbReference>
<protein>
    <recommendedName>
        <fullName evidence="5">Resolvase</fullName>
    </recommendedName>
</protein>
<dbReference type="InterPro" id="IPR036162">
    <property type="entry name" value="Resolvase-like_N_sf"/>
</dbReference>
<dbReference type="Pfam" id="PF00239">
    <property type="entry name" value="Resolvase"/>
    <property type="match status" value="1"/>
</dbReference>
<dbReference type="RefSeq" id="WP_072596858.1">
    <property type="nucleotide sequence ID" value="NZ_CP018221.1"/>
</dbReference>
<dbReference type="PROSITE" id="PS51736">
    <property type="entry name" value="RECOMBINASES_3"/>
    <property type="match status" value="1"/>
</dbReference>
<evidence type="ECO:0008006" key="5">
    <source>
        <dbReference type="Google" id="ProtNLM"/>
    </source>
</evidence>